<keyword evidence="3" id="KW-0963">Cytoplasm</keyword>
<keyword evidence="3" id="KW-0173">Coenzyme A biosynthesis</keyword>
<name>A0A9E8ZBG3_9CYAN</name>
<dbReference type="PROSITE" id="PS51219">
    <property type="entry name" value="DPCK"/>
    <property type="match status" value="1"/>
</dbReference>
<comment type="pathway">
    <text evidence="3">Cofactor biosynthesis; coenzyme A biosynthesis; CoA from (R)-pantothenate: step 5/5.</text>
</comment>
<dbReference type="Pfam" id="PF01121">
    <property type="entry name" value="CoaE"/>
    <property type="match status" value="1"/>
</dbReference>
<evidence type="ECO:0000313" key="5">
    <source>
        <dbReference type="EMBL" id="WAL58782.1"/>
    </source>
</evidence>
<dbReference type="GO" id="GO:0005524">
    <property type="term" value="F:ATP binding"/>
    <property type="evidence" value="ECO:0007669"/>
    <property type="project" value="UniProtKB-UniRule"/>
</dbReference>
<dbReference type="CDD" id="cd02022">
    <property type="entry name" value="DPCK"/>
    <property type="match status" value="1"/>
</dbReference>
<dbReference type="InterPro" id="IPR001977">
    <property type="entry name" value="Depp_CoAkinase"/>
</dbReference>
<comment type="catalytic activity">
    <reaction evidence="3">
        <text>3'-dephospho-CoA + ATP = ADP + CoA + H(+)</text>
        <dbReference type="Rhea" id="RHEA:18245"/>
        <dbReference type="ChEBI" id="CHEBI:15378"/>
        <dbReference type="ChEBI" id="CHEBI:30616"/>
        <dbReference type="ChEBI" id="CHEBI:57287"/>
        <dbReference type="ChEBI" id="CHEBI:57328"/>
        <dbReference type="ChEBI" id="CHEBI:456216"/>
        <dbReference type="EC" id="2.7.1.24"/>
    </reaction>
</comment>
<dbReference type="KEGG" id="tsin:OXH18_16565"/>
<accession>A0A9E8ZBG3</accession>
<evidence type="ECO:0000256" key="2">
    <source>
        <dbReference type="ARBA" id="ARBA00022840"/>
    </source>
</evidence>
<dbReference type="EC" id="2.7.1.24" evidence="3 4"/>
<keyword evidence="3 5" id="KW-0808">Transferase</keyword>
<comment type="function">
    <text evidence="3">Catalyzes the phosphorylation of the 3'-hydroxyl group of dephosphocoenzyme A to form coenzyme A.</text>
</comment>
<dbReference type="GO" id="GO:0015937">
    <property type="term" value="P:coenzyme A biosynthetic process"/>
    <property type="evidence" value="ECO:0007669"/>
    <property type="project" value="UniProtKB-UniRule"/>
</dbReference>
<comment type="similarity">
    <text evidence="3">Belongs to the CoaE family.</text>
</comment>
<gene>
    <name evidence="3 5" type="primary">coaE</name>
    <name evidence="5" type="ORF">OXH18_16565</name>
</gene>
<dbReference type="SUPFAM" id="SSF52540">
    <property type="entry name" value="P-loop containing nucleoside triphosphate hydrolases"/>
    <property type="match status" value="1"/>
</dbReference>
<dbReference type="GO" id="GO:0005737">
    <property type="term" value="C:cytoplasm"/>
    <property type="evidence" value="ECO:0007669"/>
    <property type="project" value="UniProtKB-SubCell"/>
</dbReference>
<dbReference type="EMBL" id="CP113797">
    <property type="protein sequence ID" value="WAL58782.1"/>
    <property type="molecule type" value="Genomic_DNA"/>
</dbReference>
<evidence type="ECO:0000313" key="6">
    <source>
        <dbReference type="Proteomes" id="UP001163152"/>
    </source>
</evidence>
<dbReference type="PANTHER" id="PTHR10695:SF46">
    <property type="entry name" value="BIFUNCTIONAL COENZYME A SYNTHASE-RELATED"/>
    <property type="match status" value="1"/>
</dbReference>
<dbReference type="Proteomes" id="UP001163152">
    <property type="component" value="Chromosome"/>
</dbReference>
<reference evidence="5" key="1">
    <citation type="submission" date="2022-12" db="EMBL/GenBank/DDBJ databases">
        <title>Polyphasic identification of a Novel Hot-Spring Cyanobacterium Ocullathermofonsia sinensis gen nov. sp. nov. and Genomic Insights on its Adaptations to the Thermal Habitat.</title>
        <authorList>
            <person name="Daroch M."/>
            <person name="Tang J."/>
            <person name="Jiang Y."/>
        </authorList>
    </citation>
    <scope>NUCLEOTIDE SEQUENCE</scope>
    <source>
        <strain evidence="5">PKUAC-SCTA174</strain>
    </source>
</reference>
<keyword evidence="1 3" id="KW-0547">Nucleotide-binding</keyword>
<dbReference type="PANTHER" id="PTHR10695">
    <property type="entry name" value="DEPHOSPHO-COA KINASE-RELATED"/>
    <property type="match status" value="1"/>
</dbReference>
<dbReference type="HAMAP" id="MF_00376">
    <property type="entry name" value="Dephospho_CoA_kinase"/>
    <property type="match status" value="1"/>
</dbReference>
<dbReference type="GO" id="GO:0004140">
    <property type="term" value="F:dephospho-CoA kinase activity"/>
    <property type="evidence" value="ECO:0007669"/>
    <property type="project" value="UniProtKB-UniRule"/>
</dbReference>
<dbReference type="InterPro" id="IPR027417">
    <property type="entry name" value="P-loop_NTPase"/>
</dbReference>
<evidence type="ECO:0000256" key="4">
    <source>
        <dbReference type="NCBIfam" id="TIGR00152"/>
    </source>
</evidence>
<keyword evidence="6" id="KW-1185">Reference proteome</keyword>
<sequence length="217" mass="24588">MTQHFQPEQATKKPQRIIGLTGGVGMGKTTVSSYLAETHGLPILDADVYARSAVEPGSQVLADIIERYGSSILQSDGTLDRRRLGDIVFNCSAERFWLEQRIHPYVRDRIEADLQKLAAQAQTTVVLVVPLLFEARMTDLVTEIWVVRSHANQQRKRLMQRDQLNLEQIQARIDSQMPIEKKIAQADVVINNFSSLDSLFREIDHALLKPVHACRMD</sequence>
<proteinExistence type="inferred from homology"/>
<keyword evidence="3 5" id="KW-0418">Kinase</keyword>
<evidence type="ECO:0000256" key="3">
    <source>
        <dbReference type="HAMAP-Rule" id="MF_00376"/>
    </source>
</evidence>
<keyword evidence="2 3" id="KW-0067">ATP-binding</keyword>
<feature type="binding site" evidence="3">
    <location>
        <begin position="25"/>
        <end position="30"/>
    </location>
    <ligand>
        <name>ATP</name>
        <dbReference type="ChEBI" id="CHEBI:30616"/>
    </ligand>
</feature>
<comment type="subcellular location">
    <subcellularLocation>
        <location evidence="3">Cytoplasm</location>
    </subcellularLocation>
</comment>
<dbReference type="NCBIfam" id="TIGR00152">
    <property type="entry name" value="dephospho-CoA kinase"/>
    <property type="match status" value="1"/>
</dbReference>
<evidence type="ECO:0000256" key="1">
    <source>
        <dbReference type="ARBA" id="ARBA00022741"/>
    </source>
</evidence>
<dbReference type="Gene3D" id="3.40.50.300">
    <property type="entry name" value="P-loop containing nucleotide triphosphate hydrolases"/>
    <property type="match status" value="1"/>
</dbReference>
<dbReference type="AlphaFoldDB" id="A0A9E8ZBG3"/>
<protein>
    <recommendedName>
        <fullName evidence="3 4">Dephospho-CoA kinase</fullName>
        <ecNumber evidence="3 4">2.7.1.24</ecNumber>
    </recommendedName>
    <alternativeName>
        <fullName evidence="3">Dephosphocoenzyme A kinase</fullName>
    </alternativeName>
</protein>
<organism evidence="5 6">
    <name type="scientific">Thermocoleostomius sinensis A174</name>
    <dbReference type="NCBI Taxonomy" id="2016057"/>
    <lineage>
        <taxon>Bacteria</taxon>
        <taxon>Bacillati</taxon>
        <taxon>Cyanobacteriota</taxon>
        <taxon>Cyanophyceae</taxon>
        <taxon>Oculatellales</taxon>
        <taxon>Oculatellaceae</taxon>
        <taxon>Thermocoleostomius</taxon>
    </lineage>
</organism>